<dbReference type="GeneID" id="60325568"/>
<proteinExistence type="predicted"/>
<organism evidence="1 2">
    <name type="scientific">Mycobacterium phage Yuna</name>
    <dbReference type="NCBI Taxonomy" id="2599885"/>
    <lineage>
        <taxon>Viruses</taxon>
        <taxon>Duplodnaviria</taxon>
        <taxon>Heunggongvirae</taxon>
        <taxon>Uroviricota</taxon>
        <taxon>Caudoviricetes</taxon>
        <taxon>Weiservirinae</taxon>
        <taxon>Anayavirus</taxon>
        <taxon>Anayavirus yuna</taxon>
    </lineage>
</organism>
<gene>
    <name evidence="1" type="primary">3</name>
    <name evidence="1" type="ORF">PBI_YUNA_3</name>
</gene>
<name>A0A5J6TF42_9CAUD</name>
<evidence type="ECO:0000313" key="2">
    <source>
        <dbReference type="Proteomes" id="UP000326803"/>
    </source>
</evidence>
<evidence type="ECO:0000313" key="1">
    <source>
        <dbReference type="EMBL" id="QFG09386.1"/>
    </source>
</evidence>
<dbReference type="Proteomes" id="UP000326803">
    <property type="component" value="Segment"/>
</dbReference>
<accession>A0A5J6TF42</accession>
<dbReference type="EMBL" id="MN234176">
    <property type="protein sequence ID" value="QFG09386.1"/>
    <property type="molecule type" value="Genomic_DNA"/>
</dbReference>
<protein>
    <submittedName>
        <fullName evidence="1">Uncharacterized protein</fullName>
    </submittedName>
</protein>
<dbReference type="KEGG" id="vg:60325568"/>
<sequence>MSADAQRRKVAVVASTLPQARALIDALGLHSALPVSKRTGARGLMLDALLIDETALPLTEAQWGNLVPALLPSNTGHVYELRRLSGPPPF</sequence>
<keyword evidence="2" id="KW-1185">Reference proteome</keyword>
<reference evidence="1 2" key="1">
    <citation type="submission" date="2019-07" db="EMBL/GenBank/DDBJ databases">
        <authorList>
            <person name="Divens A.M."/>
            <person name="Garlena R.A."/>
            <person name="Russell D.A."/>
            <person name="Pope W.H."/>
            <person name="Jacobs-Sera D."/>
            <person name="Hatfull G.F."/>
        </authorList>
    </citation>
    <scope>NUCLEOTIDE SEQUENCE [LARGE SCALE GENOMIC DNA]</scope>
</reference>
<dbReference type="RefSeq" id="YP_009954082.1">
    <property type="nucleotide sequence ID" value="NC_051629.1"/>
</dbReference>